<sequence>MSMLSAPPDEKFKDKDNTMNAEQKKDKKRLVEWFCTAIDAPPDERWTIIDVKAVVYTFISDNNGGETWSSATDTICREKIRSELENRLEVSRDRLKINGNTFDRVEMYFSDEYFDAKYKDADDDDSDNSDAGDADDDIEIQLPPLIPIATKLIMETPGMTYTNLLNDENFPKLIEVIRAEGIYIFQYSKEG</sequence>
<feature type="region of interest" description="Disordered" evidence="1">
    <location>
        <begin position="1"/>
        <end position="23"/>
    </location>
</feature>
<evidence type="ECO:0000256" key="1">
    <source>
        <dbReference type="SAM" id="MobiDB-lite"/>
    </source>
</evidence>
<proteinExistence type="predicted"/>
<accession>A0A481YWI3</accession>
<reference evidence="2" key="1">
    <citation type="journal article" date="2019" name="MBio">
        <title>Virus Genomes from Deep Sea Sediments Expand the Ocean Megavirome and Support Independent Origins of Viral Gigantism.</title>
        <authorList>
            <person name="Backstrom D."/>
            <person name="Yutin N."/>
            <person name="Jorgensen S.L."/>
            <person name="Dharamshi J."/>
            <person name="Homa F."/>
            <person name="Zaremba-Niedwiedzka K."/>
            <person name="Spang A."/>
            <person name="Wolf Y.I."/>
            <person name="Koonin E.V."/>
            <person name="Ettema T.J."/>
        </authorList>
    </citation>
    <scope>NUCLEOTIDE SEQUENCE</scope>
</reference>
<dbReference type="EMBL" id="MK500346">
    <property type="protein sequence ID" value="QBK87251.1"/>
    <property type="molecule type" value="Genomic_DNA"/>
</dbReference>
<organism evidence="2">
    <name type="scientific">Marseillevirus LCMAC201</name>
    <dbReference type="NCBI Taxonomy" id="2506605"/>
    <lineage>
        <taxon>Viruses</taxon>
        <taxon>Varidnaviria</taxon>
        <taxon>Bamfordvirae</taxon>
        <taxon>Nucleocytoviricota</taxon>
        <taxon>Megaviricetes</taxon>
        <taxon>Pimascovirales</taxon>
        <taxon>Pimascovirales incertae sedis</taxon>
        <taxon>Marseilleviridae</taxon>
    </lineage>
</organism>
<evidence type="ECO:0000313" key="2">
    <source>
        <dbReference type="EMBL" id="QBK87251.1"/>
    </source>
</evidence>
<feature type="compositionally biased region" description="Basic and acidic residues" evidence="1">
    <location>
        <begin position="8"/>
        <end position="23"/>
    </location>
</feature>
<protein>
    <submittedName>
        <fullName evidence="2">Uncharacterized protein</fullName>
    </submittedName>
</protein>
<name>A0A481YWI3_9VIRU</name>
<gene>
    <name evidence="2" type="ORF">LCMAC201_01530</name>
</gene>